<protein>
    <submittedName>
        <fullName evidence="3">Uncharacterized protein LOC120252936 isoform X1</fullName>
    </submittedName>
</protein>
<feature type="region of interest" description="Disordered" evidence="1">
    <location>
        <begin position="2066"/>
        <end position="2114"/>
    </location>
</feature>
<reference evidence="3" key="1">
    <citation type="submission" date="2025-08" db="UniProtKB">
        <authorList>
            <consortium name="RefSeq"/>
        </authorList>
    </citation>
    <scope>IDENTIFICATION</scope>
</reference>
<evidence type="ECO:0000313" key="2">
    <source>
        <dbReference type="Proteomes" id="UP001515500"/>
    </source>
</evidence>
<dbReference type="PANTHER" id="PTHR33621:SF2">
    <property type="entry name" value="RIBOSOMAL L1 DOMAIN-CONTAINING PROTEIN"/>
    <property type="match status" value="1"/>
</dbReference>
<proteinExistence type="predicted"/>
<feature type="compositionally biased region" description="Basic and acidic residues" evidence="1">
    <location>
        <begin position="2078"/>
        <end position="2098"/>
    </location>
</feature>
<feature type="region of interest" description="Disordered" evidence="1">
    <location>
        <begin position="648"/>
        <end position="667"/>
    </location>
</feature>
<dbReference type="RefSeq" id="XP_039117069.1">
    <property type="nucleotide sequence ID" value="XM_039261135.1"/>
</dbReference>
<feature type="compositionally biased region" description="Low complexity" evidence="1">
    <location>
        <begin position="650"/>
        <end position="666"/>
    </location>
</feature>
<name>A0AB40AQI7_DIOCR</name>
<evidence type="ECO:0000313" key="3">
    <source>
        <dbReference type="RefSeq" id="XP_039117069.1"/>
    </source>
</evidence>
<feature type="compositionally biased region" description="Polar residues" evidence="1">
    <location>
        <begin position="2001"/>
        <end position="2014"/>
    </location>
</feature>
<feature type="region of interest" description="Disordered" evidence="1">
    <location>
        <begin position="396"/>
        <end position="425"/>
    </location>
</feature>
<feature type="region of interest" description="Disordered" evidence="1">
    <location>
        <begin position="88"/>
        <end position="151"/>
    </location>
</feature>
<feature type="region of interest" description="Disordered" evidence="1">
    <location>
        <begin position="900"/>
        <end position="927"/>
    </location>
</feature>
<organism evidence="2 3">
    <name type="scientific">Dioscorea cayennensis subsp. rotundata</name>
    <name type="common">White Guinea yam</name>
    <name type="synonym">Dioscorea rotundata</name>
    <dbReference type="NCBI Taxonomy" id="55577"/>
    <lineage>
        <taxon>Eukaryota</taxon>
        <taxon>Viridiplantae</taxon>
        <taxon>Streptophyta</taxon>
        <taxon>Embryophyta</taxon>
        <taxon>Tracheophyta</taxon>
        <taxon>Spermatophyta</taxon>
        <taxon>Magnoliopsida</taxon>
        <taxon>Liliopsida</taxon>
        <taxon>Dioscoreales</taxon>
        <taxon>Dioscoreaceae</taxon>
        <taxon>Dioscorea</taxon>
    </lineage>
</organism>
<feature type="region of interest" description="Disordered" evidence="1">
    <location>
        <begin position="292"/>
        <end position="322"/>
    </location>
</feature>
<evidence type="ECO:0000256" key="1">
    <source>
        <dbReference type="SAM" id="MobiDB-lite"/>
    </source>
</evidence>
<gene>
    <name evidence="3" type="primary">LOC120252936</name>
</gene>
<feature type="compositionally biased region" description="Polar residues" evidence="1">
    <location>
        <begin position="901"/>
        <end position="910"/>
    </location>
</feature>
<sequence>MDLMDFESMKRRELQALCKNHGLPANSTNSQMALSLASLLQKNEKIKLRGCLKGSDESSRENSGPKKVSFSLDGEEFEFEKSLGIPEKRRSTRRASTGVIKANDQKTRVPEVPARITRSRTVEVSHPTASQEDEGFQSDEGKKRKESSVMEPNLRSLRNRVVIFSGNECELQGNQKLKRSLRRDAGKQKENPKVDAFQNMKLGGDGGFEKKISRKRARVADVEEVPPCNTDYGNTRPESDDVDAGAQFKVTQCGGPPPRRSKRVLLNTETMVFDVGAAKKVEALPPKRSTRSSVKCGVEESEISTDAEEKSGDEFDAVGGKKQMKSASSWGIKSKGPAVSEIAREFITESTTTEARGQPEVLPEFRVPPRRTTRSSSKQVAMELVTLLPASEKLVDGKETARASKLRKKHGSRKPSENLCPSGETESAFKTVEVQAVHFEKVPLHPMQNTCKIGVAECEATEGFKQVDDVARREDSIASPRIHAESEALAVPKQKALARRSTRNSTKNEALLTSAMKNTIPKEKAVARRSTRHSTKNEAPLTTVPQNVPVEVGKNRSTAKRAREVVPDEDASYVERDTSGRFPVSKNQENGTIVDGNDRKPGSHVPNTRGSKSCRRVNSIDEAPPDEHSTDPPLSLLEDSCQHIIIGEGSASNVSSKSQSSQRLQSMGKMPFDVQKNSEDNIHNRSGDDKLVDEHKCLEEVCSTHEDQVMISGSSEVMNVCKTLEATPCSAVQDNCAQNVDEEKICEARNCVLVDIEHSSLSMHANGSFGPAETVTEAVGNPQIDALLALEQTKKGFTACTLCVENVEQVNTAEVSHEFIDSESTPVVAADSEMVLDVIHNIHNEDDPKHREPSHSVVGISLTCEEIQELTSAIDNEVSLGIDQQKFATVADVPDAREISSHLTDTPNDTHVNHSEDSSDQQSAPLKDMGTAEATLTTMLVFKSATETFGYVEEINEADKNFSGSCSGKLAFEDNKETLMLDSENFSLSVGLQENSAEFARDQMKPSLRADRLAAVQCAGMSPREIPKSLSCYDSSHDGSCSQNHMIAIRPGARMHVDKEISASEYMASLTVDKDASEVLDGMDAKNYSEMEGDCNASLDEKFCEDSIDLLPPTTGDLLEKRVEDIGMAANDIEFPFLSEDVDSEMKVMEKVAVLEVHDGIDAKNHLELEGDSNVSFEERFCEVSIDPLPPTAGDLLEERDEDKEMVAKDKEFPLPSEDVVSKMKVMEKEAILEVLDGRDAKNHSESEGGSNTSLEERFCEASIDPLPPTAGHLLEKPDENKEMATEDIEVSHLSENLACEMEVTSEKPGCLDPEEDGATLESQLQMDHESATLLRLDGTIIDSKSGIQKVILEVVGEDASETCDGCHEDVGQDNERTKFSSVDVVLQQFIFREEASTETVSEDFQQTDYTDPSTQLKIQDGDEMASHRNSYSTVDSVDIHDLETHDSSNLQTDLENQMQAPTTFVKEREVVSWDDSQTCETLPRDLKNSTAAYFPVDMGNVSGETDDSHHDDEKASQVRNIPVTDDLVFQLCSGGLLQQDIHEKPDEDNLKDVLGPIDCDTSITEPKHLIYILVAGDVSGEVGSSNANTTVASDENQITASPCNFHEDRDCVSPSLVDDLKSAEETEIHAFNGQLMDTDEVTKHDLATASDDLNKENMETSEGDVMADEDGNGNSRAMEENTLHKDVPFLLQRVCDNSNELHYAGIAAYSSDIYESHSGLTPLQNASLPSQTKNDRNMVKLCTAAEMTIDKIEKIEDKFDNDDREVRNFVKGSEPTISEVDADDATMGHECGDVSEIAEQSIWDQDVMKIENMDMVARYGSDDIEGAQVAKGESESTSVFNICENFKDGENANGCQDENSMFADMMVEKENNTDITNLEGTLAESRLCEAPSSAGQLVSVSKELLYSNWTIDSTVDVCQAVSGGHDDREIYQDTMKHEVNFQTETSNLQNHDYSSERIDSVDFEETKDCGIRAKESTNLEGHEQIEETFHETDCQEQECGEQSNVNGANQTDAGSALLSPAAETRQTIDPEPQHPLAKETLINSLDCQASGLSCDERGLFQDITFPENDDEQGLGNERGDELCSGKVKDQNDVHKLSNETSVVENTSDETENNSNGIEIYRMEETKCILNQSSAFQEPVCAESADQAEESMNQENQSVSSFDCSPSKFRNHANTDDSGIDLLDEINHKLINFNISSANKFKKVLIHKTPMQLLDALRPQTQISELKNKENAPLVKIEHSIIRTVEKSRRPLQSLQNNEKVQQP</sequence>
<dbReference type="Proteomes" id="UP001515500">
    <property type="component" value="Chromosome 25"/>
</dbReference>
<feature type="compositionally biased region" description="Basic and acidic residues" evidence="1">
    <location>
        <begin position="139"/>
        <end position="148"/>
    </location>
</feature>
<dbReference type="GeneID" id="120252936"/>
<feature type="region of interest" description="Disordered" evidence="1">
    <location>
        <begin position="1994"/>
        <end position="2014"/>
    </location>
</feature>
<dbReference type="PANTHER" id="PTHR33621">
    <property type="entry name" value="ASPARTIC/GLUTAMIC ACID-RICH PROTEIN"/>
    <property type="match status" value="1"/>
</dbReference>
<feature type="region of interest" description="Disordered" evidence="1">
    <location>
        <begin position="517"/>
        <end position="635"/>
    </location>
</feature>
<feature type="compositionally biased region" description="Basic residues" evidence="1">
    <location>
        <begin position="404"/>
        <end position="413"/>
    </location>
</feature>
<keyword evidence="2" id="KW-1185">Reference proteome</keyword>
<accession>A0AB40AQI7</accession>